<keyword evidence="5 6" id="KW-0472">Membrane</keyword>
<feature type="transmembrane region" description="Helical" evidence="6">
    <location>
        <begin position="397"/>
        <end position="424"/>
    </location>
</feature>
<evidence type="ECO:0000313" key="8">
    <source>
        <dbReference type="EMBL" id="MBZ2386337.1"/>
    </source>
</evidence>
<reference evidence="8 9" key="1">
    <citation type="submission" date="2021-08" db="EMBL/GenBank/DDBJ databases">
        <title>FDA dAtabase for Regulatory Grade micrObial Sequences (FDA-ARGOS): Supporting development and validation of Infectious Disease Dx tests.</title>
        <authorList>
            <person name="Sproer C."/>
            <person name="Gronow S."/>
            <person name="Severitt S."/>
            <person name="Schroder I."/>
            <person name="Tallon L."/>
            <person name="Sadzewicz L."/>
            <person name="Zhao X."/>
            <person name="Boylan J."/>
            <person name="Ott S."/>
            <person name="Bowen H."/>
            <person name="Vavikolanu K."/>
            <person name="Hazen T."/>
            <person name="Aluvathingal J."/>
            <person name="Nadendla S."/>
            <person name="Lowell S."/>
            <person name="Myers T."/>
            <person name="Yan Y."/>
            <person name="Sichtig H."/>
        </authorList>
    </citation>
    <scope>NUCLEOTIDE SEQUENCE [LARGE SCALE GENOMIC DNA]</scope>
    <source>
        <strain evidence="8 9">FDAARGOS_1460</strain>
    </source>
</reference>
<evidence type="ECO:0000256" key="6">
    <source>
        <dbReference type="SAM" id="Phobius"/>
    </source>
</evidence>
<keyword evidence="9" id="KW-1185">Reference proteome</keyword>
<feature type="transmembrane region" description="Helical" evidence="6">
    <location>
        <begin position="172"/>
        <end position="195"/>
    </location>
</feature>
<feature type="transmembrane region" description="Helical" evidence="6">
    <location>
        <begin position="481"/>
        <end position="498"/>
    </location>
</feature>
<dbReference type="InterPro" id="IPR018461">
    <property type="entry name" value="Na/H_Antiport_NhaC-like_C"/>
</dbReference>
<gene>
    <name evidence="8" type="ORF">K8P03_03350</name>
</gene>
<keyword evidence="4 6" id="KW-1133">Transmembrane helix</keyword>
<evidence type="ECO:0000256" key="1">
    <source>
        <dbReference type="ARBA" id="ARBA00004651"/>
    </source>
</evidence>
<evidence type="ECO:0000256" key="5">
    <source>
        <dbReference type="ARBA" id="ARBA00023136"/>
    </source>
</evidence>
<comment type="caution">
    <text evidence="8">The sequence shown here is derived from an EMBL/GenBank/DDBJ whole genome shotgun (WGS) entry which is preliminary data.</text>
</comment>
<keyword evidence="2" id="KW-1003">Cell membrane</keyword>
<name>A0ABS7SXS0_9FIRM</name>
<dbReference type="EMBL" id="JAIPME010000002">
    <property type="protein sequence ID" value="MBZ2386337.1"/>
    <property type="molecule type" value="Genomic_DNA"/>
</dbReference>
<feature type="transmembrane region" description="Helical" evidence="6">
    <location>
        <begin position="274"/>
        <end position="296"/>
    </location>
</feature>
<protein>
    <submittedName>
        <fullName evidence="8">Na+/H+ antiporter NhaC family protein</fullName>
    </submittedName>
</protein>
<dbReference type="PANTHER" id="PTHR43478">
    <property type="entry name" value="NA+/H+ ANTIPORTER-RELATED"/>
    <property type="match status" value="1"/>
</dbReference>
<dbReference type="Pfam" id="PF03553">
    <property type="entry name" value="Na_H_antiporter"/>
    <property type="match status" value="1"/>
</dbReference>
<feature type="transmembrane region" description="Helical" evidence="6">
    <location>
        <begin position="85"/>
        <end position="109"/>
    </location>
</feature>
<dbReference type="PANTHER" id="PTHR43478:SF1">
    <property type="entry name" value="NA+_H+ ANTIPORTER NHAC-LIKE C-TERMINAL DOMAIN-CONTAINING PROTEIN"/>
    <property type="match status" value="1"/>
</dbReference>
<feature type="transmembrane region" description="Helical" evidence="6">
    <location>
        <begin position="31"/>
        <end position="49"/>
    </location>
</feature>
<dbReference type="Proteomes" id="UP000734271">
    <property type="component" value="Unassembled WGS sequence"/>
</dbReference>
<keyword evidence="3 6" id="KW-0812">Transmembrane</keyword>
<comment type="subcellular location">
    <subcellularLocation>
        <location evidence="1">Cell membrane</location>
        <topology evidence="1">Multi-pass membrane protein</topology>
    </subcellularLocation>
</comment>
<evidence type="ECO:0000259" key="7">
    <source>
        <dbReference type="Pfam" id="PF03553"/>
    </source>
</evidence>
<accession>A0ABS7SXS0</accession>
<evidence type="ECO:0000256" key="2">
    <source>
        <dbReference type="ARBA" id="ARBA00022475"/>
    </source>
</evidence>
<dbReference type="RefSeq" id="WP_223418295.1">
    <property type="nucleotide sequence ID" value="NZ_JAIPME010000002.1"/>
</dbReference>
<feature type="transmembrane region" description="Helical" evidence="6">
    <location>
        <begin position="348"/>
        <end position="369"/>
    </location>
</feature>
<evidence type="ECO:0000256" key="3">
    <source>
        <dbReference type="ARBA" id="ARBA00022692"/>
    </source>
</evidence>
<feature type="transmembrane region" description="Helical" evidence="6">
    <location>
        <begin position="56"/>
        <end position="73"/>
    </location>
</feature>
<proteinExistence type="predicted"/>
<evidence type="ECO:0000256" key="4">
    <source>
        <dbReference type="ARBA" id="ARBA00022989"/>
    </source>
</evidence>
<feature type="transmembrane region" description="Helical" evidence="6">
    <location>
        <begin position="215"/>
        <end position="232"/>
    </location>
</feature>
<feature type="domain" description="Na+/H+ antiporter NhaC-like C-terminal" evidence="7">
    <location>
        <begin position="189"/>
        <end position="500"/>
    </location>
</feature>
<sequence length="532" mass="56432">MKKKNMKLALFVGLVSIILSIYISLSGKDTFATAWALFPPVLAIFMALLTKEVYSSLFLGILVGGILGSGGSLSQSLDNVVEKGLIASVSQTAGIFIFLVVLGIMVVLINHSGGSRAFGEFAHSKIKSRKAAQLSTFFLCSMLFIDDYFNCLTSGSVMKPVTDSYKISRAKLAYIIDSTAAPICMIAPISSWAAAVSGYAEGISGIEMFVRSIPFNFYSLLTLVFVVSIILFDNDFGPMKGVEKKAIETGDLGAVKTTKITAEDGNPNGKVIDLIFPILVLIVVSVLSLVYVGGFFDPASEFYRDFVNAFANTDSSVALAMGSLSALIISIIYFVIRGVISFEKSMESLSEGFSSMVGAILILTMATSLKNISNDLLGSQEFVGNLMKGAVGSLNSFLPAVIFVVAIFLAFATGTSWGTFGILIPIITAMFEMGQPLFFIGISACLSGAVCGDHISPISDTTIMSSAGAGCVHVDHVKTQLAYGLTVAGIASLSYIIAGFTHSAIISLAFGVFAIMVFMVVLKYKNRVKSLA</sequence>
<feature type="transmembrane region" description="Helical" evidence="6">
    <location>
        <begin position="504"/>
        <end position="522"/>
    </location>
</feature>
<feature type="transmembrane region" description="Helical" evidence="6">
    <location>
        <begin position="7"/>
        <end position="25"/>
    </location>
</feature>
<organism evidence="8 9">
    <name type="scientific">Anaerococcus murdochii</name>
    <dbReference type="NCBI Taxonomy" id="411577"/>
    <lineage>
        <taxon>Bacteria</taxon>
        <taxon>Bacillati</taxon>
        <taxon>Bacillota</taxon>
        <taxon>Tissierellia</taxon>
        <taxon>Tissierellales</taxon>
        <taxon>Peptoniphilaceae</taxon>
        <taxon>Anaerococcus</taxon>
    </lineage>
</organism>
<evidence type="ECO:0000313" key="9">
    <source>
        <dbReference type="Proteomes" id="UP000734271"/>
    </source>
</evidence>
<feature type="transmembrane region" description="Helical" evidence="6">
    <location>
        <begin position="316"/>
        <end position="336"/>
    </location>
</feature>